<keyword evidence="5" id="KW-0862">Zinc</keyword>
<dbReference type="CDD" id="cd02440">
    <property type="entry name" value="AdoMet_MTases"/>
    <property type="match status" value="1"/>
</dbReference>
<keyword evidence="9" id="KW-0808">Transferase</keyword>
<dbReference type="Proteomes" id="UP000770015">
    <property type="component" value="Unassembled WGS sequence"/>
</dbReference>
<dbReference type="GO" id="GO:0006515">
    <property type="term" value="P:protein quality control for misfolded or incompletely synthesized proteins"/>
    <property type="evidence" value="ECO:0007669"/>
    <property type="project" value="TreeGrafter"/>
</dbReference>
<dbReference type="OrthoDB" id="2013972at2759"/>
<dbReference type="Pfam" id="PF13489">
    <property type="entry name" value="Methyltransf_23"/>
    <property type="match status" value="1"/>
</dbReference>
<keyword evidence="7" id="KW-0812">Transmembrane</keyword>
<dbReference type="InterPro" id="IPR051156">
    <property type="entry name" value="Mito/Outer_Membr_Metalloprot"/>
</dbReference>
<dbReference type="Pfam" id="PF01435">
    <property type="entry name" value="Peptidase_M48"/>
    <property type="match status" value="1"/>
</dbReference>
<dbReference type="GO" id="GO:0005743">
    <property type="term" value="C:mitochondrial inner membrane"/>
    <property type="evidence" value="ECO:0007669"/>
    <property type="project" value="TreeGrafter"/>
</dbReference>
<dbReference type="Gene3D" id="3.40.50.150">
    <property type="entry name" value="Vaccinia Virus protein VP39"/>
    <property type="match status" value="1"/>
</dbReference>
<evidence type="ECO:0000256" key="6">
    <source>
        <dbReference type="ARBA" id="ARBA00023049"/>
    </source>
</evidence>
<keyword evidence="6" id="KW-0482">Metalloprotease</keyword>
<dbReference type="SUPFAM" id="SSF53335">
    <property type="entry name" value="S-adenosyl-L-methionine-dependent methyltransferases"/>
    <property type="match status" value="1"/>
</dbReference>
<keyword evidence="3" id="KW-0479">Metal-binding</keyword>
<keyword evidence="9" id="KW-0489">Methyltransferase</keyword>
<evidence type="ECO:0000256" key="4">
    <source>
        <dbReference type="ARBA" id="ARBA00022801"/>
    </source>
</evidence>
<organism evidence="9 10">
    <name type="scientific">Plectosphaerella plurivora</name>
    <dbReference type="NCBI Taxonomy" id="936078"/>
    <lineage>
        <taxon>Eukaryota</taxon>
        <taxon>Fungi</taxon>
        <taxon>Dikarya</taxon>
        <taxon>Ascomycota</taxon>
        <taxon>Pezizomycotina</taxon>
        <taxon>Sordariomycetes</taxon>
        <taxon>Hypocreomycetidae</taxon>
        <taxon>Glomerellales</taxon>
        <taxon>Plectosphaerellaceae</taxon>
        <taxon>Plectosphaerella</taxon>
    </lineage>
</organism>
<keyword evidence="10" id="KW-1185">Reference proteome</keyword>
<keyword evidence="7" id="KW-0472">Membrane</keyword>
<keyword evidence="7" id="KW-1133">Transmembrane helix</keyword>
<proteinExistence type="predicted"/>
<evidence type="ECO:0000256" key="1">
    <source>
        <dbReference type="ARBA" id="ARBA00001947"/>
    </source>
</evidence>
<dbReference type="PANTHER" id="PTHR22726:SF1">
    <property type="entry name" value="METALLOENDOPEPTIDASE OMA1, MITOCHONDRIAL"/>
    <property type="match status" value="1"/>
</dbReference>
<accession>A0A9P8VMI1</accession>
<dbReference type="GO" id="GO:0046872">
    <property type="term" value="F:metal ion binding"/>
    <property type="evidence" value="ECO:0007669"/>
    <property type="project" value="UniProtKB-KW"/>
</dbReference>
<name>A0A9P8VMI1_9PEZI</name>
<evidence type="ECO:0000313" key="9">
    <source>
        <dbReference type="EMBL" id="KAH6697182.1"/>
    </source>
</evidence>
<dbReference type="CDD" id="cd07331">
    <property type="entry name" value="M48C_Oma1_like"/>
    <property type="match status" value="1"/>
</dbReference>
<reference evidence="9" key="1">
    <citation type="journal article" date="2021" name="Nat. Commun.">
        <title>Genetic determinants of endophytism in the Arabidopsis root mycobiome.</title>
        <authorList>
            <person name="Mesny F."/>
            <person name="Miyauchi S."/>
            <person name="Thiergart T."/>
            <person name="Pickel B."/>
            <person name="Atanasova L."/>
            <person name="Karlsson M."/>
            <person name="Huettel B."/>
            <person name="Barry K.W."/>
            <person name="Haridas S."/>
            <person name="Chen C."/>
            <person name="Bauer D."/>
            <person name="Andreopoulos W."/>
            <person name="Pangilinan J."/>
            <person name="LaButti K."/>
            <person name="Riley R."/>
            <person name="Lipzen A."/>
            <person name="Clum A."/>
            <person name="Drula E."/>
            <person name="Henrissat B."/>
            <person name="Kohler A."/>
            <person name="Grigoriev I.V."/>
            <person name="Martin F.M."/>
            <person name="Hacquard S."/>
        </authorList>
    </citation>
    <scope>NUCLEOTIDE SEQUENCE</scope>
    <source>
        <strain evidence="9">MPI-SDFR-AT-0117</strain>
    </source>
</reference>
<dbReference type="InterPro" id="IPR001915">
    <property type="entry name" value="Peptidase_M48"/>
</dbReference>
<dbReference type="EMBL" id="JAGSXJ010000001">
    <property type="protein sequence ID" value="KAH6697182.1"/>
    <property type="molecule type" value="Genomic_DNA"/>
</dbReference>
<evidence type="ECO:0000256" key="2">
    <source>
        <dbReference type="ARBA" id="ARBA00022670"/>
    </source>
</evidence>
<keyword evidence="2" id="KW-0645">Protease</keyword>
<evidence type="ECO:0000256" key="7">
    <source>
        <dbReference type="SAM" id="Phobius"/>
    </source>
</evidence>
<evidence type="ECO:0000256" key="5">
    <source>
        <dbReference type="ARBA" id="ARBA00022833"/>
    </source>
</evidence>
<dbReference type="Gene3D" id="3.30.2010.10">
    <property type="entry name" value="Metalloproteases ('zincins'), catalytic domain"/>
    <property type="match status" value="1"/>
</dbReference>
<dbReference type="GO" id="GO:0034982">
    <property type="term" value="P:mitochondrial protein processing"/>
    <property type="evidence" value="ECO:0007669"/>
    <property type="project" value="TreeGrafter"/>
</dbReference>
<protein>
    <submittedName>
        <fullName evidence="9">TAM domain methyltransferase</fullName>
    </submittedName>
</protein>
<dbReference type="AlphaFoldDB" id="A0A9P8VMI1"/>
<dbReference type="InterPro" id="IPR029063">
    <property type="entry name" value="SAM-dependent_MTases_sf"/>
</dbReference>
<dbReference type="GO" id="GO:0032259">
    <property type="term" value="P:methylation"/>
    <property type="evidence" value="ECO:0007669"/>
    <property type="project" value="UniProtKB-KW"/>
</dbReference>
<evidence type="ECO:0000313" key="10">
    <source>
        <dbReference type="Proteomes" id="UP000770015"/>
    </source>
</evidence>
<comment type="caution">
    <text evidence="9">The sequence shown here is derived from an EMBL/GenBank/DDBJ whole genome shotgun (WGS) entry which is preliminary data.</text>
</comment>
<evidence type="ECO:0000259" key="8">
    <source>
        <dbReference type="Pfam" id="PF01435"/>
    </source>
</evidence>
<keyword evidence="4" id="KW-0378">Hydrolase</keyword>
<evidence type="ECO:0000256" key="3">
    <source>
        <dbReference type="ARBA" id="ARBA00022723"/>
    </source>
</evidence>
<comment type="cofactor">
    <cofactor evidence="1">
        <name>Zn(2+)</name>
        <dbReference type="ChEBI" id="CHEBI:29105"/>
    </cofactor>
</comment>
<sequence length="662" mass="74845">MSPATIMTDEPVKPQGLNDYEFTFESIPDARSLSNTSTHLEPDPESITESIATFPRRFGRTFHAYKDGSYVFPNDSYECERMELQGLVMTELLGGKWYLAPITQEGPPGRMLDIGTGTGIWALEMGDRFPEAKVIGIDLSPIQPSAVPSNVHFYVQDAAQSWDFHEPFDFIFSRASLGCYADYKNEIIQQGYDNLYPGGWLECQEFDCQFYCDDDTLRPDSPLHQWAEQMNGAAESIQRPLTMSGKVKSWYDEVGFVDVREKVYKVPMNGWAKDPRYKALGKLWETNFLGGLSGFTLSLFTQVLGKTREEVEVQLVDVRKETANPYVHSYMKIHHRPFTPSRPSRRSQFPHPDAEERLRQARPLFHRDTPRRVVRSPTTKKVVAVCMASAALFFWWNLETVPVSGRRRFNIFNDSYVAALSAPMVREIELEVERAGGRFLPDWDPRVRLVRKVMQRLIPVRVIDDPALNAFVLPGGKVFVHSGILNVTRSEAGLAAVLGHEIAHNMASHVGERLSSSVGPNILLATAGALAFFIPGAAIFVLAMMGGSLQNLLLEMPMSRKQESEADHIGLMIMAEACYDPREAVHFWQRMARVSDQMGNEVPELLSTHPSNRHRIDKLQTLMPEAMEKWQSTDCPNTSRFVDAWHEAMARGASLSDELVYR</sequence>
<gene>
    <name evidence="9" type="ORF">F5X68DRAFT_219458</name>
</gene>
<dbReference type="PANTHER" id="PTHR22726">
    <property type="entry name" value="METALLOENDOPEPTIDASE OMA1"/>
    <property type="match status" value="1"/>
</dbReference>
<dbReference type="GO" id="GO:0008168">
    <property type="term" value="F:methyltransferase activity"/>
    <property type="evidence" value="ECO:0007669"/>
    <property type="project" value="UniProtKB-KW"/>
</dbReference>
<dbReference type="GO" id="GO:0004222">
    <property type="term" value="F:metalloendopeptidase activity"/>
    <property type="evidence" value="ECO:0007669"/>
    <property type="project" value="InterPro"/>
</dbReference>
<feature type="domain" description="Peptidase M48" evidence="8">
    <location>
        <begin position="460"/>
        <end position="621"/>
    </location>
</feature>
<feature type="transmembrane region" description="Helical" evidence="7">
    <location>
        <begin position="522"/>
        <end position="545"/>
    </location>
</feature>